<evidence type="ECO:0000313" key="7">
    <source>
        <dbReference type="EMBL" id="MEE2526358.1"/>
    </source>
</evidence>
<dbReference type="PANTHER" id="PTHR43396:SF3">
    <property type="entry name" value="FLAVOHEMOPROTEIN"/>
    <property type="match status" value="1"/>
</dbReference>
<dbReference type="PROSITE" id="PS01033">
    <property type="entry name" value="GLOBIN"/>
    <property type="match status" value="1"/>
</dbReference>
<evidence type="ECO:0000256" key="3">
    <source>
        <dbReference type="ARBA" id="ARBA00022723"/>
    </source>
</evidence>
<dbReference type="PANTHER" id="PTHR43396">
    <property type="entry name" value="FLAVOHEMOPROTEIN"/>
    <property type="match status" value="1"/>
</dbReference>
<dbReference type="InterPro" id="IPR009050">
    <property type="entry name" value="Globin-like_sf"/>
</dbReference>
<dbReference type="InterPro" id="IPR000971">
    <property type="entry name" value="Globin"/>
</dbReference>
<protein>
    <submittedName>
        <fullName evidence="7">Globin family protein</fullName>
    </submittedName>
</protein>
<organism evidence="7 8">
    <name type="scientific">Hyphobacterium lacteum</name>
    <dbReference type="NCBI Taxonomy" id="3116575"/>
    <lineage>
        <taxon>Bacteria</taxon>
        <taxon>Pseudomonadati</taxon>
        <taxon>Pseudomonadota</taxon>
        <taxon>Alphaproteobacteria</taxon>
        <taxon>Maricaulales</taxon>
        <taxon>Maricaulaceae</taxon>
        <taxon>Hyphobacterium</taxon>
    </lineage>
</organism>
<dbReference type="CDD" id="cd12131">
    <property type="entry name" value="HGbI-like"/>
    <property type="match status" value="1"/>
</dbReference>
<evidence type="ECO:0000313" key="8">
    <source>
        <dbReference type="Proteomes" id="UP001354971"/>
    </source>
</evidence>
<dbReference type="SUPFAM" id="SSF46458">
    <property type="entry name" value="Globin-like"/>
    <property type="match status" value="1"/>
</dbReference>
<evidence type="ECO:0000256" key="4">
    <source>
        <dbReference type="ARBA" id="ARBA00023004"/>
    </source>
</evidence>
<feature type="domain" description="Globin" evidence="6">
    <location>
        <begin position="1"/>
        <end position="134"/>
    </location>
</feature>
<dbReference type="RefSeq" id="WP_330199021.1">
    <property type="nucleotide sequence ID" value="NZ_JAZDRP010000004.1"/>
</dbReference>
<dbReference type="Proteomes" id="UP001354971">
    <property type="component" value="Unassembled WGS sequence"/>
</dbReference>
<keyword evidence="8" id="KW-1185">Reference proteome</keyword>
<reference evidence="7 8" key="1">
    <citation type="submission" date="2024-01" db="EMBL/GenBank/DDBJ databases">
        <title>Hyphobacterium bacterium isolated from marine sediment.</title>
        <authorList>
            <person name="Zhao S."/>
        </authorList>
    </citation>
    <scope>NUCLEOTIDE SEQUENCE [LARGE SCALE GENOMIC DNA]</scope>
    <source>
        <strain evidence="8">HN65</strain>
    </source>
</reference>
<evidence type="ECO:0000256" key="2">
    <source>
        <dbReference type="ARBA" id="ARBA00022621"/>
    </source>
</evidence>
<proteinExistence type="inferred from homology"/>
<dbReference type="Pfam" id="PF00042">
    <property type="entry name" value="Globin"/>
    <property type="match status" value="1"/>
</dbReference>
<accession>A0ABU7LR18</accession>
<name>A0ABU7LR18_9PROT</name>
<comment type="caution">
    <text evidence="7">The sequence shown here is derived from an EMBL/GenBank/DDBJ whole genome shotgun (WGS) entry which is preliminary data.</text>
</comment>
<comment type="similarity">
    <text evidence="5">Belongs to the globin family.</text>
</comment>
<keyword evidence="3" id="KW-0479">Metal-binding</keyword>
<keyword evidence="1 5" id="KW-0349">Heme</keyword>
<keyword evidence="5" id="KW-0813">Transport</keyword>
<keyword evidence="4" id="KW-0408">Iron</keyword>
<sequence length="142" mass="15715">MEASVVRLVQSSFRKAAGLGEQVAVIFYRELFEIDPSLRPMFKGPMREQGKKLLATLAFVIQNLHAPDKVVGPAQDLGRKHVSYGVKARHYTLVGNALLRTLAKGLGDDFTPEVRAAWVSAYKLLADVMREAAYGSNWRQAA</sequence>
<evidence type="ECO:0000256" key="1">
    <source>
        <dbReference type="ARBA" id="ARBA00022617"/>
    </source>
</evidence>
<gene>
    <name evidence="7" type="ORF">V0U79_08265</name>
</gene>
<dbReference type="Gene3D" id="1.10.490.10">
    <property type="entry name" value="Globins"/>
    <property type="match status" value="1"/>
</dbReference>
<evidence type="ECO:0000256" key="5">
    <source>
        <dbReference type="RuleBase" id="RU000356"/>
    </source>
</evidence>
<evidence type="ECO:0000259" key="6">
    <source>
        <dbReference type="PROSITE" id="PS01033"/>
    </source>
</evidence>
<dbReference type="InterPro" id="IPR012292">
    <property type="entry name" value="Globin/Proto"/>
</dbReference>
<dbReference type="EMBL" id="JAZDRP010000004">
    <property type="protein sequence ID" value="MEE2526358.1"/>
    <property type="molecule type" value="Genomic_DNA"/>
</dbReference>
<keyword evidence="2 5" id="KW-0561">Oxygen transport</keyword>